<sequence>MSTNNVVDERIAKFKNKGKDLAKLREKRISECVQLRKAQKNESFLKRRNITLSSLPDEEALSPENDTVSFRIEDIIKNVNSNDREAQTRGSQAARWVNRVAIHQLNTNSDH</sequence>
<evidence type="ECO:0000313" key="3">
    <source>
        <dbReference type="EMBL" id="MEQ2161158.1"/>
    </source>
</evidence>
<accession>A0ABV0MRU5</accession>
<dbReference type="Proteomes" id="UP001476798">
    <property type="component" value="Unassembled WGS sequence"/>
</dbReference>
<dbReference type="InterPro" id="IPR002652">
    <property type="entry name" value="Importin-a_IBB"/>
</dbReference>
<evidence type="ECO:0000256" key="1">
    <source>
        <dbReference type="PROSITE-ProRule" id="PRU00561"/>
    </source>
</evidence>
<dbReference type="Pfam" id="PF01749">
    <property type="entry name" value="IBB"/>
    <property type="match status" value="1"/>
</dbReference>
<dbReference type="InterPro" id="IPR036975">
    <property type="entry name" value="Importin-a_IBB_sf"/>
</dbReference>
<dbReference type="Gene3D" id="1.20.5.690">
    <property type="entry name" value="Importin-alpha, importin-beta-binding domain"/>
    <property type="match status" value="1"/>
</dbReference>
<keyword evidence="1" id="KW-0813">Transport</keyword>
<keyword evidence="4" id="KW-1185">Reference proteome</keyword>
<name>A0ABV0MRU5_9TELE</name>
<gene>
    <name evidence="3" type="ORF">GOODEAATRI_006935</name>
</gene>
<evidence type="ECO:0000313" key="4">
    <source>
        <dbReference type="Proteomes" id="UP001476798"/>
    </source>
</evidence>
<dbReference type="PROSITE" id="PS51214">
    <property type="entry name" value="IBB"/>
    <property type="match status" value="1"/>
</dbReference>
<reference evidence="3 4" key="1">
    <citation type="submission" date="2021-06" db="EMBL/GenBank/DDBJ databases">
        <authorList>
            <person name="Palmer J.M."/>
        </authorList>
    </citation>
    <scope>NUCLEOTIDE SEQUENCE [LARGE SCALE GENOMIC DNA]</scope>
    <source>
        <strain evidence="3 4">GA_2019</strain>
        <tissue evidence="3">Muscle</tissue>
    </source>
</reference>
<feature type="domain" description="IBB" evidence="2">
    <location>
        <begin position="1"/>
        <end position="57"/>
    </location>
</feature>
<protein>
    <recommendedName>
        <fullName evidence="2">IBB domain-containing protein</fullName>
    </recommendedName>
</protein>
<comment type="caution">
    <text evidence="3">The sequence shown here is derived from an EMBL/GenBank/DDBJ whole genome shotgun (WGS) entry which is preliminary data.</text>
</comment>
<evidence type="ECO:0000259" key="2">
    <source>
        <dbReference type="PROSITE" id="PS51214"/>
    </source>
</evidence>
<dbReference type="InterPro" id="IPR016024">
    <property type="entry name" value="ARM-type_fold"/>
</dbReference>
<proteinExistence type="predicted"/>
<dbReference type="SUPFAM" id="SSF48371">
    <property type="entry name" value="ARM repeat"/>
    <property type="match status" value="1"/>
</dbReference>
<organism evidence="3 4">
    <name type="scientific">Goodea atripinnis</name>
    <dbReference type="NCBI Taxonomy" id="208336"/>
    <lineage>
        <taxon>Eukaryota</taxon>
        <taxon>Metazoa</taxon>
        <taxon>Chordata</taxon>
        <taxon>Craniata</taxon>
        <taxon>Vertebrata</taxon>
        <taxon>Euteleostomi</taxon>
        <taxon>Actinopterygii</taxon>
        <taxon>Neopterygii</taxon>
        <taxon>Teleostei</taxon>
        <taxon>Neoteleostei</taxon>
        <taxon>Acanthomorphata</taxon>
        <taxon>Ovalentaria</taxon>
        <taxon>Atherinomorphae</taxon>
        <taxon>Cyprinodontiformes</taxon>
        <taxon>Goodeidae</taxon>
        <taxon>Goodea</taxon>
    </lineage>
</organism>
<dbReference type="EMBL" id="JAHRIO010010336">
    <property type="protein sequence ID" value="MEQ2161158.1"/>
    <property type="molecule type" value="Genomic_DNA"/>
</dbReference>